<dbReference type="InterPro" id="IPR039980">
    <property type="entry name" value="MADD"/>
</dbReference>
<accession>A0ABN8QS56</accession>
<evidence type="ECO:0000313" key="2">
    <source>
        <dbReference type="Proteomes" id="UP001159405"/>
    </source>
</evidence>
<name>A0ABN8QS56_9CNID</name>
<dbReference type="Proteomes" id="UP001159405">
    <property type="component" value="Unassembled WGS sequence"/>
</dbReference>
<gene>
    <name evidence="1" type="ORF">PLOB_00010278</name>
</gene>
<protein>
    <submittedName>
        <fullName evidence="1">Uncharacterized protein</fullName>
    </submittedName>
</protein>
<organism evidence="1 2">
    <name type="scientific">Porites lobata</name>
    <dbReference type="NCBI Taxonomy" id="104759"/>
    <lineage>
        <taxon>Eukaryota</taxon>
        <taxon>Metazoa</taxon>
        <taxon>Cnidaria</taxon>
        <taxon>Anthozoa</taxon>
        <taxon>Hexacorallia</taxon>
        <taxon>Scleractinia</taxon>
        <taxon>Fungiina</taxon>
        <taxon>Poritidae</taxon>
        <taxon>Porites</taxon>
    </lineage>
</organism>
<dbReference type="PANTHER" id="PTHR13008:SF7">
    <property type="entry name" value="MAP KINASE-ACTIVATING DEATH DOMAIN PROTEIN"/>
    <property type="match status" value="1"/>
</dbReference>
<sequence length="135" mass="15075">MDEVETWIQRLLLAQAPVLGPTRVEVHLHSPSTNLPLIFAAPESNRFPLIDFPIHIPLELLGEEARLNVLTCISLEHKKRTLALTSGTSSIAMLSLTYTKEDRGVADQVYSNALFDGYMNLIDGYAPWYSVVVHT</sequence>
<comment type="caution">
    <text evidence="1">The sequence shown here is derived from an EMBL/GenBank/DDBJ whole genome shotgun (WGS) entry which is preliminary data.</text>
</comment>
<keyword evidence="2" id="KW-1185">Reference proteome</keyword>
<reference evidence="1 2" key="1">
    <citation type="submission" date="2022-05" db="EMBL/GenBank/DDBJ databases">
        <authorList>
            <consortium name="Genoscope - CEA"/>
            <person name="William W."/>
        </authorList>
    </citation>
    <scope>NUCLEOTIDE SEQUENCE [LARGE SCALE GENOMIC DNA]</scope>
</reference>
<proteinExistence type="predicted"/>
<dbReference type="PANTHER" id="PTHR13008">
    <property type="entry name" value="MAP-KINASE ACTIVATING DEATH DOMAIN PROTEIN MADD /DENN/AEX-3 C.ELEGANS"/>
    <property type="match status" value="1"/>
</dbReference>
<evidence type="ECO:0000313" key="1">
    <source>
        <dbReference type="EMBL" id="CAH3169719.1"/>
    </source>
</evidence>
<dbReference type="EMBL" id="CALNXK010000151">
    <property type="protein sequence ID" value="CAH3169719.1"/>
    <property type="molecule type" value="Genomic_DNA"/>
</dbReference>